<dbReference type="SUPFAM" id="SSF54060">
    <property type="entry name" value="His-Me finger endonucleases"/>
    <property type="match status" value="1"/>
</dbReference>
<organism evidence="2">
    <name type="scientific">marine sediment metagenome</name>
    <dbReference type="NCBI Taxonomy" id="412755"/>
    <lineage>
        <taxon>unclassified sequences</taxon>
        <taxon>metagenomes</taxon>
        <taxon>ecological metagenomes</taxon>
    </lineage>
</organism>
<dbReference type="AlphaFoldDB" id="A0A0F9DI87"/>
<evidence type="ECO:0000313" key="2">
    <source>
        <dbReference type="EMBL" id="KKL61408.1"/>
    </source>
</evidence>
<comment type="caution">
    <text evidence="2">The sequence shown here is derived from an EMBL/GenBank/DDBJ whole genome shotgun (WGS) entry which is preliminary data.</text>
</comment>
<dbReference type="Gene3D" id="3.90.75.10">
    <property type="entry name" value="Homing Intron 3 (I-ppo) Encoded Endonuclease, Chain A"/>
    <property type="match status" value="1"/>
</dbReference>
<name>A0A0F9DI87_9ZZZZ</name>
<proteinExistence type="predicted"/>
<reference evidence="2" key="1">
    <citation type="journal article" date="2015" name="Nature">
        <title>Complex archaea that bridge the gap between prokaryotes and eukaryotes.</title>
        <authorList>
            <person name="Spang A."/>
            <person name="Saw J.H."/>
            <person name="Jorgensen S.L."/>
            <person name="Zaremba-Niedzwiedzka K."/>
            <person name="Martijn J."/>
            <person name="Lind A.E."/>
            <person name="van Eijk R."/>
            <person name="Schleper C."/>
            <person name="Guy L."/>
            <person name="Ettema T.J."/>
        </authorList>
    </citation>
    <scope>NUCLEOTIDE SEQUENCE</scope>
</reference>
<dbReference type="EMBL" id="LAZR01028829">
    <property type="protein sequence ID" value="KKL61408.1"/>
    <property type="molecule type" value="Genomic_DNA"/>
</dbReference>
<protein>
    <recommendedName>
        <fullName evidence="1">HNH nuclease domain-containing protein</fullName>
    </recommendedName>
</protein>
<dbReference type="InterPro" id="IPR003615">
    <property type="entry name" value="HNH_nuc"/>
</dbReference>
<dbReference type="InterPro" id="IPR044930">
    <property type="entry name" value="Homing_endonuclease_His-Me"/>
</dbReference>
<dbReference type="Pfam" id="PF13392">
    <property type="entry name" value="HNH_3"/>
    <property type="match status" value="1"/>
</dbReference>
<accession>A0A0F9DI87</accession>
<evidence type="ECO:0000259" key="1">
    <source>
        <dbReference type="Pfam" id="PF13392"/>
    </source>
</evidence>
<dbReference type="InterPro" id="IPR044925">
    <property type="entry name" value="His-Me_finger_sf"/>
</dbReference>
<gene>
    <name evidence="2" type="ORF">LCGC14_2195600</name>
</gene>
<dbReference type="GO" id="GO:0004519">
    <property type="term" value="F:endonuclease activity"/>
    <property type="evidence" value="ECO:0007669"/>
    <property type="project" value="InterPro"/>
</dbReference>
<feature type="domain" description="HNH nuclease" evidence="1">
    <location>
        <begin position="71"/>
        <end position="110"/>
    </location>
</feature>
<sequence>MTGFTDLLTETEFKTKVIDLAHARGWSSTVWDRFWAKVDTSADCWEWTAGTTVRGGYGWFNTGSAPMVAYRVAWLFLRGDIPSGLELDHLCRNRACCNPAHLSPATNRENIMAPGSQAFVKLHKDKVCCSKCGGAYTRQKDGTRTCRRCRAARERARKAANRDRINAARRARYAANRSVAGGVA</sequence>